<accession>A0A0A0C2K9</accession>
<dbReference type="PANTHER" id="PTHR32089">
    <property type="entry name" value="METHYL-ACCEPTING CHEMOTAXIS PROTEIN MCPB"/>
    <property type="match status" value="1"/>
</dbReference>
<keyword evidence="2 6" id="KW-1133">Transmembrane helix</keyword>
<dbReference type="PANTHER" id="PTHR32089:SF112">
    <property type="entry name" value="LYSOZYME-LIKE PROTEIN-RELATED"/>
    <property type="match status" value="1"/>
</dbReference>
<dbReference type="EMBL" id="AXCZ01000003">
    <property type="protein sequence ID" value="KGM14420.1"/>
    <property type="molecule type" value="Genomic_DNA"/>
</dbReference>
<feature type="domain" description="HAMP" evidence="8">
    <location>
        <begin position="217"/>
        <end position="269"/>
    </location>
</feature>
<evidence type="ECO:0000256" key="6">
    <source>
        <dbReference type="SAM" id="Phobius"/>
    </source>
</evidence>
<name>A0A0A0C2K9_9CELL</name>
<organism evidence="9 10">
    <name type="scientific">Cellulomonas bogoriensis 69B4 = DSM 16987</name>
    <dbReference type="NCBI Taxonomy" id="1386082"/>
    <lineage>
        <taxon>Bacteria</taxon>
        <taxon>Bacillati</taxon>
        <taxon>Actinomycetota</taxon>
        <taxon>Actinomycetes</taxon>
        <taxon>Micrococcales</taxon>
        <taxon>Cellulomonadaceae</taxon>
        <taxon>Cellulomonas</taxon>
    </lineage>
</organism>
<keyword evidence="10" id="KW-1185">Reference proteome</keyword>
<feature type="transmembrane region" description="Helical" evidence="6">
    <location>
        <begin position="196"/>
        <end position="216"/>
    </location>
</feature>
<keyword evidence="1 6" id="KW-0812">Transmembrane</keyword>
<dbReference type="PROSITE" id="PS50111">
    <property type="entry name" value="CHEMOTAXIS_TRANSDUC_2"/>
    <property type="match status" value="1"/>
</dbReference>
<dbReference type="SMART" id="SM00283">
    <property type="entry name" value="MA"/>
    <property type="match status" value="1"/>
</dbReference>
<dbReference type="GO" id="GO:0004888">
    <property type="term" value="F:transmembrane signaling receptor activity"/>
    <property type="evidence" value="ECO:0007669"/>
    <property type="project" value="InterPro"/>
</dbReference>
<evidence type="ECO:0000256" key="2">
    <source>
        <dbReference type="ARBA" id="ARBA00022989"/>
    </source>
</evidence>
<evidence type="ECO:0000313" key="10">
    <source>
        <dbReference type="Proteomes" id="UP000054314"/>
    </source>
</evidence>
<feature type="domain" description="Methyl-accepting transducer" evidence="7">
    <location>
        <begin position="274"/>
        <end position="517"/>
    </location>
</feature>
<dbReference type="Pfam" id="PF00015">
    <property type="entry name" value="MCPsignal"/>
    <property type="match status" value="1"/>
</dbReference>
<keyword evidence="3 5" id="KW-0807">Transducer</keyword>
<dbReference type="SMART" id="SM00304">
    <property type="entry name" value="HAMP"/>
    <property type="match status" value="1"/>
</dbReference>
<dbReference type="GO" id="GO:0007165">
    <property type="term" value="P:signal transduction"/>
    <property type="evidence" value="ECO:0007669"/>
    <property type="project" value="UniProtKB-KW"/>
</dbReference>
<evidence type="ECO:0000256" key="4">
    <source>
        <dbReference type="ARBA" id="ARBA00029447"/>
    </source>
</evidence>
<evidence type="ECO:0000256" key="3">
    <source>
        <dbReference type="ARBA" id="ARBA00023224"/>
    </source>
</evidence>
<comment type="similarity">
    <text evidence="4">Belongs to the methyl-accepting chemotaxis (MCP) protein family.</text>
</comment>
<protein>
    <submittedName>
        <fullName evidence="9">Chemotaxis protein</fullName>
    </submittedName>
</protein>
<dbReference type="InterPro" id="IPR004090">
    <property type="entry name" value="Chemotax_Me-accpt_rcpt"/>
</dbReference>
<dbReference type="GO" id="GO:0016020">
    <property type="term" value="C:membrane"/>
    <property type="evidence" value="ECO:0007669"/>
    <property type="project" value="InterPro"/>
</dbReference>
<reference evidence="9 10" key="1">
    <citation type="submission" date="2013-08" db="EMBL/GenBank/DDBJ databases">
        <title>Genome sequencing of Cellulomonas bogoriensis 69B4.</title>
        <authorList>
            <person name="Chen F."/>
            <person name="Li Y."/>
            <person name="Wang G."/>
        </authorList>
    </citation>
    <scope>NUCLEOTIDE SEQUENCE [LARGE SCALE GENOMIC DNA]</scope>
    <source>
        <strain evidence="9 10">69B4</strain>
    </source>
</reference>
<dbReference type="CDD" id="cd06225">
    <property type="entry name" value="HAMP"/>
    <property type="match status" value="1"/>
</dbReference>
<dbReference type="PRINTS" id="PR00260">
    <property type="entry name" value="CHEMTRNSDUCR"/>
</dbReference>
<dbReference type="InterPro" id="IPR003660">
    <property type="entry name" value="HAMP_dom"/>
</dbReference>
<dbReference type="SUPFAM" id="SSF58104">
    <property type="entry name" value="Methyl-accepting chemotaxis protein (MCP) signaling domain"/>
    <property type="match status" value="1"/>
</dbReference>
<evidence type="ECO:0000259" key="8">
    <source>
        <dbReference type="PROSITE" id="PS50885"/>
    </source>
</evidence>
<dbReference type="Gene3D" id="1.10.287.950">
    <property type="entry name" value="Methyl-accepting chemotaxis protein"/>
    <property type="match status" value="1"/>
</dbReference>
<comment type="caution">
    <text evidence="9">The sequence shown here is derived from an EMBL/GenBank/DDBJ whole genome shotgun (WGS) entry which is preliminary data.</text>
</comment>
<evidence type="ECO:0000256" key="5">
    <source>
        <dbReference type="PROSITE-ProRule" id="PRU00284"/>
    </source>
</evidence>
<dbReference type="InterPro" id="IPR004089">
    <property type="entry name" value="MCPsignal_dom"/>
</dbReference>
<dbReference type="PROSITE" id="PS50885">
    <property type="entry name" value="HAMP"/>
    <property type="match status" value="1"/>
</dbReference>
<keyword evidence="6" id="KW-0472">Membrane</keyword>
<dbReference type="GO" id="GO:0006935">
    <property type="term" value="P:chemotaxis"/>
    <property type="evidence" value="ECO:0007669"/>
    <property type="project" value="InterPro"/>
</dbReference>
<sequence length="532" mass="55093">MRGLTGRFLLVGAVGVIGALSIAATSTVAARAVATELVMMDELNGVMASVQEVRMYNSDVTGWQVAYAGDVRRIGGAAAVAESNLNRAGYLESAAGLQGTLTATQVERLVPQERTTFDRIVTLWDEFFAADDAVVALYRQDTEASIEAADDLIVDEVYPVYDQILEETATLAALLDDRRAEARQSITAAQNRASTVTGIVLTGALLGVVLVTMVLASRSRRSLAHVQHALEAMAHGDLTVTADVAGQDEIATMARSLTTAQQSLRETLGSVAEATDTLAAATEQMSMASADVTATAQRTSAQAGVVAAAADQVSRNVQAVAAGSEQMDASIREIAHNATKAAHVAAQATEVAAETNATVSQLGTSSQQIGDVIKVITSIAEQTNLLALNATIEAARAGEAGKGFAVVAGEVKELAQETARATEDISRRVQTIQDDSTGAVGAIGRIGDIIASINDFQLTIASAVEEQTATTTEMSRGVAEAATGSGEIAANTTGIAESASTSSEGLQQIDGAVQELAKMSEALRARVATFTY</sequence>
<gene>
    <name evidence="9" type="ORF">N869_10995</name>
</gene>
<dbReference type="RefSeq" id="WP_232229536.1">
    <property type="nucleotide sequence ID" value="NZ_AXCZ01000003.1"/>
</dbReference>
<proteinExistence type="inferred from homology"/>
<dbReference type="AlphaFoldDB" id="A0A0A0C2K9"/>
<evidence type="ECO:0000256" key="1">
    <source>
        <dbReference type="ARBA" id="ARBA00022692"/>
    </source>
</evidence>
<evidence type="ECO:0000313" key="9">
    <source>
        <dbReference type="EMBL" id="KGM14420.1"/>
    </source>
</evidence>
<dbReference type="Pfam" id="PF00672">
    <property type="entry name" value="HAMP"/>
    <property type="match status" value="1"/>
</dbReference>
<dbReference type="Proteomes" id="UP000054314">
    <property type="component" value="Unassembled WGS sequence"/>
</dbReference>
<evidence type="ECO:0000259" key="7">
    <source>
        <dbReference type="PROSITE" id="PS50111"/>
    </source>
</evidence>